<accession>A0A0S4U753</accession>
<dbReference type="InterPro" id="IPR029058">
    <property type="entry name" value="AB_hydrolase_fold"/>
</dbReference>
<dbReference type="InterPro" id="IPR013094">
    <property type="entry name" value="AB_hydrolase_3"/>
</dbReference>
<dbReference type="SUPFAM" id="SSF53474">
    <property type="entry name" value="alpha/beta-Hydrolases"/>
    <property type="match status" value="1"/>
</dbReference>
<gene>
    <name evidence="3" type="ORF">PSS4_v1_360043</name>
</gene>
<protein>
    <submittedName>
        <fullName evidence="3">Esterase protein</fullName>
    </submittedName>
</protein>
<keyword evidence="2" id="KW-0378">Hydrolase</keyword>
<dbReference type="Gene3D" id="3.40.50.1820">
    <property type="entry name" value="alpha/beta hydrolase"/>
    <property type="match status" value="1"/>
</dbReference>
<evidence type="ECO:0000313" key="3">
    <source>
        <dbReference type="EMBL" id="CUV17633.1"/>
    </source>
</evidence>
<dbReference type="GO" id="GO:0016787">
    <property type="term" value="F:hydrolase activity"/>
    <property type="evidence" value="ECO:0007669"/>
    <property type="project" value="UniProtKB-KW"/>
</dbReference>
<dbReference type="AlphaFoldDB" id="A0A0S4U753"/>
<dbReference type="Pfam" id="PF07859">
    <property type="entry name" value="Abhydrolase_3"/>
    <property type="match status" value="1"/>
</dbReference>
<sequence length="304" mass="33021">MHDARLSRSLAQVAAVRRIFTRGKDRQCPEQSRALVTKWIDQYRVADPAPDAAGSGPVLRSPDDARGWWTIDAREAGAPARTLFYLHGGGFVHYSARTFVPLLAEWARAHRARVFVFEYPKAPEHAVDAIFGHVRDAVARARHLIDSEGEGGAAPSIAGDSVGGLLALYLAAHALAGRFRHATLIYPVLSLHADWPSYDAFGTGFFLDADDMRWFASLFVPAAASAGFDPFALSGDALPPCRLHVAGCDVLRDEALAWTSRMRARGASIDLVDHEGMGHDFCLYAGKLPCARQAADRIGNALFS</sequence>
<dbReference type="PANTHER" id="PTHR48081">
    <property type="entry name" value="AB HYDROLASE SUPERFAMILY PROTEIN C4A8.06C"/>
    <property type="match status" value="1"/>
</dbReference>
<dbReference type="PANTHER" id="PTHR48081:SF8">
    <property type="entry name" value="ALPHA_BETA HYDROLASE FOLD-3 DOMAIN-CONTAINING PROTEIN-RELATED"/>
    <property type="match status" value="1"/>
</dbReference>
<reference evidence="3" key="1">
    <citation type="submission" date="2015-10" db="EMBL/GenBank/DDBJ databases">
        <authorList>
            <person name="Gilbert D.G."/>
        </authorList>
    </citation>
    <scope>NUCLEOTIDE SEQUENCE</scope>
    <source>
        <strain evidence="3">Phyl III-seqv23</strain>
    </source>
</reference>
<dbReference type="InterPro" id="IPR002168">
    <property type="entry name" value="Lipase_GDXG_HIS_AS"/>
</dbReference>
<comment type="similarity">
    <text evidence="1">Belongs to the 'GDXG' lipolytic enzyme family.</text>
</comment>
<organism evidence="3">
    <name type="scientific">Ralstonia solanacearum</name>
    <name type="common">Pseudomonas solanacearum</name>
    <dbReference type="NCBI Taxonomy" id="305"/>
    <lineage>
        <taxon>Bacteria</taxon>
        <taxon>Pseudomonadati</taxon>
        <taxon>Pseudomonadota</taxon>
        <taxon>Betaproteobacteria</taxon>
        <taxon>Burkholderiales</taxon>
        <taxon>Burkholderiaceae</taxon>
        <taxon>Ralstonia</taxon>
        <taxon>Ralstonia solanacearum species complex</taxon>
    </lineage>
</organism>
<name>A0A0S4U753_RALSL</name>
<dbReference type="PROSITE" id="PS01173">
    <property type="entry name" value="LIPASE_GDXG_HIS"/>
    <property type="match status" value="1"/>
</dbReference>
<evidence type="ECO:0000256" key="1">
    <source>
        <dbReference type="ARBA" id="ARBA00010515"/>
    </source>
</evidence>
<dbReference type="EMBL" id="LN899821">
    <property type="protein sequence ID" value="CUV17633.1"/>
    <property type="molecule type" value="Genomic_DNA"/>
</dbReference>
<evidence type="ECO:0000256" key="2">
    <source>
        <dbReference type="ARBA" id="ARBA00022801"/>
    </source>
</evidence>
<proteinExistence type="inferred from homology"/>
<dbReference type="InterPro" id="IPR050300">
    <property type="entry name" value="GDXG_lipolytic_enzyme"/>
</dbReference>